<protein>
    <submittedName>
        <fullName evidence="2">Ribosomal-protein-serine acetyltransferase</fullName>
        <ecNumber evidence="2">2.3.1.-</ecNumber>
    </submittedName>
</protein>
<name>A0ABT9W2D4_9BACI</name>
<evidence type="ECO:0000313" key="2">
    <source>
        <dbReference type="EMBL" id="MDQ0167401.1"/>
    </source>
</evidence>
<dbReference type="GO" id="GO:0016746">
    <property type="term" value="F:acyltransferase activity"/>
    <property type="evidence" value="ECO:0007669"/>
    <property type="project" value="UniProtKB-KW"/>
</dbReference>
<organism evidence="2 3">
    <name type="scientific">Caldalkalibacillus horti</name>
    <dbReference type="NCBI Taxonomy" id="77523"/>
    <lineage>
        <taxon>Bacteria</taxon>
        <taxon>Bacillati</taxon>
        <taxon>Bacillota</taxon>
        <taxon>Bacilli</taxon>
        <taxon>Bacillales</taxon>
        <taxon>Bacillaceae</taxon>
        <taxon>Caldalkalibacillus</taxon>
    </lineage>
</organism>
<keyword evidence="2" id="KW-0808">Transferase</keyword>
<reference evidence="2 3" key="1">
    <citation type="submission" date="2023-07" db="EMBL/GenBank/DDBJ databases">
        <title>Genomic Encyclopedia of Type Strains, Phase IV (KMG-IV): sequencing the most valuable type-strain genomes for metagenomic binning, comparative biology and taxonomic classification.</title>
        <authorList>
            <person name="Goeker M."/>
        </authorList>
    </citation>
    <scope>NUCLEOTIDE SEQUENCE [LARGE SCALE GENOMIC DNA]</scope>
    <source>
        <strain evidence="2 3">DSM 12751</strain>
    </source>
</reference>
<dbReference type="EMBL" id="JAUSTY010000015">
    <property type="protein sequence ID" value="MDQ0167401.1"/>
    <property type="molecule type" value="Genomic_DNA"/>
</dbReference>
<gene>
    <name evidence="2" type="ORF">J2S11_003326</name>
</gene>
<dbReference type="RefSeq" id="WP_307396288.1">
    <property type="nucleotide sequence ID" value="NZ_BAAADK010000002.1"/>
</dbReference>
<evidence type="ECO:0000259" key="1">
    <source>
        <dbReference type="PROSITE" id="PS51186"/>
    </source>
</evidence>
<dbReference type="SUPFAM" id="SSF55729">
    <property type="entry name" value="Acyl-CoA N-acyltransferases (Nat)"/>
    <property type="match status" value="1"/>
</dbReference>
<proteinExistence type="predicted"/>
<keyword evidence="3" id="KW-1185">Reference proteome</keyword>
<dbReference type="Pfam" id="PF13302">
    <property type="entry name" value="Acetyltransf_3"/>
    <property type="match status" value="1"/>
</dbReference>
<keyword evidence="2" id="KW-0012">Acyltransferase</keyword>
<comment type="caution">
    <text evidence="2">The sequence shown here is derived from an EMBL/GenBank/DDBJ whole genome shotgun (WGS) entry which is preliminary data.</text>
</comment>
<dbReference type="PANTHER" id="PTHR43441:SF12">
    <property type="entry name" value="RIBOSOMAL N-ACETYLTRANSFERASE YDAF-RELATED"/>
    <property type="match status" value="1"/>
</dbReference>
<feature type="domain" description="N-acetyltransferase" evidence="1">
    <location>
        <begin position="25"/>
        <end position="167"/>
    </location>
</feature>
<dbReference type="Proteomes" id="UP001235840">
    <property type="component" value="Unassembled WGS sequence"/>
</dbReference>
<dbReference type="InterPro" id="IPR016181">
    <property type="entry name" value="Acyl_CoA_acyltransferase"/>
</dbReference>
<dbReference type="InterPro" id="IPR051908">
    <property type="entry name" value="Ribosomal_N-acetyltransferase"/>
</dbReference>
<dbReference type="CDD" id="cd04301">
    <property type="entry name" value="NAT_SF"/>
    <property type="match status" value="1"/>
</dbReference>
<accession>A0ABT9W2D4</accession>
<dbReference type="Gene3D" id="3.40.630.30">
    <property type="match status" value="1"/>
</dbReference>
<dbReference type="EC" id="2.3.1.-" evidence="2"/>
<dbReference type="InterPro" id="IPR000182">
    <property type="entry name" value="GNAT_dom"/>
</dbReference>
<sequence length="182" mass="21639">MFVLQIDEDLYLQIVDQLHQEELFMLVDRNRVYLRQWLPWVDGITSVKDYDSIMIEWMNQLSSQLGFQTGIRYKNELVGMIGFHPIDWSNRKAAIGYWLAQGFQGRGIMTRACQAMVHYAFQTYHLNRVEIQASIQNVKSRAIPERLGFVFEGYTRDGEFLYDRYVDLVNYGLLKREWERHG</sequence>
<dbReference type="PANTHER" id="PTHR43441">
    <property type="entry name" value="RIBOSOMAL-PROTEIN-SERINE ACETYLTRANSFERASE"/>
    <property type="match status" value="1"/>
</dbReference>
<evidence type="ECO:0000313" key="3">
    <source>
        <dbReference type="Proteomes" id="UP001235840"/>
    </source>
</evidence>
<dbReference type="PROSITE" id="PS51186">
    <property type="entry name" value="GNAT"/>
    <property type="match status" value="1"/>
</dbReference>